<gene>
    <name evidence="2" type="ORF">HannXRQ_Chr10g0287621</name>
</gene>
<reference evidence="3" key="1">
    <citation type="journal article" date="2017" name="Nature">
        <title>The sunflower genome provides insights into oil metabolism, flowering and Asterid evolution.</title>
        <authorList>
            <person name="Badouin H."/>
            <person name="Gouzy J."/>
            <person name="Grassa C.J."/>
            <person name="Murat F."/>
            <person name="Staton S.E."/>
            <person name="Cottret L."/>
            <person name="Lelandais-Briere C."/>
            <person name="Owens G.L."/>
            <person name="Carrere S."/>
            <person name="Mayjonade B."/>
            <person name="Legrand L."/>
            <person name="Gill N."/>
            <person name="Kane N.C."/>
            <person name="Bowers J.E."/>
            <person name="Hubner S."/>
            <person name="Bellec A."/>
            <person name="Berard A."/>
            <person name="Berges H."/>
            <person name="Blanchet N."/>
            <person name="Boniface M.C."/>
            <person name="Brunel D."/>
            <person name="Catrice O."/>
            <person name="Chaidir N."/>
            <person name="Claudel C."/>
            <person name="Donnadieu C."/>
            <person name="Faraut T."/>
            <person name="Fievet G."/>
            <person name="Helmstetter N."/>
            <person name="King M."/>
            <person name="Knapp S.J."/>
            <person name="Lai Z."/>
            <person name="Le Paslier M.C."/>
            <person name="Lippi Y."/>
            <person name="Lorenzon L."/>
            <person name="Mandel J.R."/>
            <person name="Marage G."/>
            <person name="Marchand G."/>
            <person name="Marquand E."/>
            <person name="Bret-Mestries E."/>
            <person name="Morien E."/>
            <person name="Nambeesan S."/>
            <person name="Nguyen T."/>
            <person name="Pegot-Espagnet P."/>
            <person name="Pouilly N."/>
            <person name="Raftis F."/>
            <person name="Sallet E."/>
            <person name="Schiex T."/>
            <person name="Thomas J."/>
            <person name="Vandecasteele C."/>
            <person name="Vares D."/>
            <person name="Vear F."/>
            <person name="Vautrin S."/>
            <person name="Crespi M."/>
            <person name="Mangin B."/>
            <person name="Burke J.M."/>
            <person name="Salse J."/>
            <person name="Munos S."/>
            <person name="Vincourt P."/>
            <person name="Rieseberg L.H."/>
            <person name="Langlade N.B."/>
        </authorList>
    </citation>
    <scope>NUCLEOTIDE SEQUENCE [LARGE SCALE GENOMIC DNA]</scope>
    <source>
        <strain evidence="3">cv. SF193</strain>
    </source>
</reference>
<evidence type="ECO:0000313" key="3">
    <source>
        <dbReference type="Proteomes" id="UP000215914"/>
    </source>
</evidence>
<evidence type="ECO:0000313" key="2">
    <source>
        <dbReference type="EMBL" id="OTG10442.1"/>
    </source>
</evidence>
<evidence type="ECO:0000256" key="1">
    <source>
        <dbReference type="SAM" id="Phobius"/>
    </source>
</evidence>
<sequence length="74" mass="8896">MPLPHPPVSTLHVYFSLVLTETDITLSFLIRFTRFFFLRVRNLILHHMELKSDIRINKNLRLLSLRLITIFTKF</sequence>
<protein>
    <submittedName>
        <fullName evidence="2">Uncharacterized protein</fullName>
    </submittedName>
</protein>
<dbReference type="InParanoid" id="A0A251TIK6"/>
<keyword evidence="1" id="KW-0812">Transmembrane</keyword>
<keyword evidence="1" id="KW-1133">Transmembrane helix</keyword>
<dbReference type="EMBL" id="CM007899">
    <property type="protein sequence ID" value="OTG10442.1"/>
    <property type="molecule type" value="Genomic_DNA"/>
</dbReference>
<feature type="transmembrane region" description="Helical" evidence="1">
    <location>
        <begin position="12"/>
        <end position="32"/>
    </location>
</feature>
<keyword evidence="3" id="KW-1185">Reference proteome</keyword>
<dbReference type="AlphaFoldDB" id="A0A251TIK6"/>
<organism evidence="2 3">
    <name type="scientific">Helianthus annuus</name>
    <name type="common">Common sunflower</name>
    <dbReference type="NCBI Taxonomy" id="4232"/>
    <lineage>
        <taxon>Eukaryota</taxon>
        <taxon>Viridiplantae</taxon>
        <taxon>Streptophyta</taxon>
        <taxon>Embryophyta</taxon>
        <taxon>Tracheophyta</taxon>
        <taxon>Spermatophyta</taxon>
        <taxon>Magnoliopsida</taxon>
        <taxon>eudicotyledons</taxon>
        <taxon>Gunneridae</taxon>
        <taxon>Pentapetalae</taxon>
        <taxon>asterids</taxon>
        <taxon>campanulids</taxon>
        <taxon>Asterales</taxon>
        <taxon>Asteraceae</taxon>
        <taxon>Asteroideae</taxon>
        <taxon>Heliantheae alliance</taxon>
        <taxon>Heliantheae</taxon>
        <taxon>Helianthus</taxon>
    </lineage>
</organism>
<proteinExistence type="predicted"/>
<keyword evidence="1" id="KW-0472">Membrane</keyword>
<dbReference type="Proteomes" id="UP000215914">
    <property type="component" value="Chromosome 10"/>
</dbReference>
<accession>A0A251TIK6</accession>
<name>A0A251TIK6_HELAN</name>